<dbReference type="STRING" id="1890364.A0A2P6NG48"/>
<keyword evidence="3" id="KW-0862">Zinc</keyword>
<dbReference type="Pfam" id="PF13920">
    <property type="entry name" value="zf-C3HC4_3"/>
    <property type="match status" value="1"/>
</dbReference>
<comment type="caution">
    <text evidence="5">The sequence shown here is derived from an EMBL/GenBank/DDBJ whole genome shotgun (WGS) entry which is preliminary data.</text>
</comment>
<keyword evidence="3" id="KW-0479">Metal-binding</keyword>
<evidence type="ECO:0000256" key="3">
    <source>
        <dbReference type="PROSITE-ProRule" id="PRU00175"/>
    </source>
</evidence>
<keyword evidence="3" id="KW-0863">Zinc-finger</keyword>
<dbReference type="InParanoid" id="A0A2P6NG48"/>
<dbReference type="PANTHER" id="PTHR43709:SF2">
    <property type="entry name" value="DUF453 DOMAIN PROTEIN (AFU_ORTHOLOGUE AFUA_6G00360)"/>
    <property type="match status" value="1"/>
</dbReference>
<dbReference type="Gene3D" id="3.30.40.10">
    <property type="entry name" value="Zinc/RING finger domain, C3HC4 (zinc finger)"/>
    <property type="match status" value="1"/>
</dbReference>
<dbReference type="PANTHER" id="PTHR43709">
    <property type="entry name" value="ACONITATE ISOMERASE-RELATED"/>
    <property type="match status" value="1"/>
</dbReference>
<dbReference type="Pfam" id="PF04303">
    <property type="entry name" value="PrpF"/>
    <property type="match status" value="1"/>
</dbReference>
<evidence type="ECO:0000259" key="4">
    <source>
        <dbReference type="PROSITE" id="PS50089"/>
    </source>
</evidence>
<keyword evidence="2" id="KW-0413">Isomerase</keyword>
<dbReference type="InterPro" id="IPR007400">
    <property type="entry name" value="PrpF-like"/>
</dbReference>
<reference evidence="5 6" key="1">
    <citation type="journal article" date="2018" name="Genome Biol. Evol.">
        <title>Multiple Roots of Fruiting Body Formation in Amoebozoa.</title>
        <authorList>
            <person name="Hillmann F."/>
            <person name="Forbes G."/>
            <person name="Novohradska S."/>
            <person name="Ferling I."/>
            <person name="Riege K."/>
            <person name="Groth M."/>
            <person name="Westermann M."/>
            <person name="Marz M."/>
            <person name="Spaller T."/>
            <person name="Winckler T."/>
            <person name="Schaap P."/>
            <person name="Glockner G."/>
        </authorList>
    </citation>
    <scope>NUCLEOTIDE SEQUENCE [LARGE SCALE GENOMIC DNA]</scope>
    <source>
        <strain evidence="5 6">Jena</strain>
    </source>
</reference>
<sequence length="749" mass="81237">MVKSSGGIVMLLLTRRQSYQSDQKEANYQIEGTSTPAASVETDDLSLMGDFYVTTERGIGYCPECRTIEASMPKRPAAEWRPKTCGHNDCMLHHQGTCCVCGDTRRGGGSRYVDGVGLVHASRDWGYCPGCFNPNLSLRRSFITSSISRRTGLRVMNGLEPVPAPHRPAPPPVVSPIAKIHRILLSMGYSFEHSEKIIIDLMVKGQAVTVENVISAMEKEKEREKEIVLPSAPHMAEEDNNVCKICFEAEVGCVLVPCGHLGLCLPCGSVREGAICPFCRVDVKMVIRTFKITVDGLPSSHLSGQFTAHFLIHLLWAQVITGIPLNGDSDMVEEARVKTNQSPRTEGLPRSGDGCSPVLKIQILFEILLHHCTMPAVEVSIPAAYYRGGTSRALMFESQHLPPSRDDWGPILLSAMGSPDPNGRQLNGMGCGISSLSKVCVIGPPTRSDADVDYTFVGVGIERGEIDFSTNCGNMSSAVGPFAYDRGYLSAITDGPITLRIHNTNTNKILHSRFFVRGGRAELLNGPEMTSIDGVPDFATKILLDFVNPGGARTGRLLPTGNVEDVLCGVRVSMVDAANPCVFVRGKDLGLPHLQRPEVLRRSAELIETLENVRRHAGVAMGLSKSLAEVPYMAPKIAIVYPPLVAHDHITTDTSSSTSGLSINSMSTTEQPHLAVQVTVAVCAAIAAKLKGSVVHQVCEETQENIIIGHPAGRLVVEVELEDTIVKRAGTVRTARKLMEGRVFYIKNE</sequence>
<name>A0A2P6NG48_9EUKA</name>
<evidence type="ECO:0000256" key="2">
    <source>
        <dbReference type="ARBA" id="ARBA00023235"/>
    </source>
</evidence>
<evidence type="ECO:0000313" key="5">
    <source>
        <dbReference type="EMBL" id="PRP82936.1"/>
    </source>
</evidence>
<feature type="domain" description="RING-type" evidence="4">
    <location>
        <begin position="243"/>
        <end position="280"/>
    </location>
</feature>
<dbReference type="SUPFAM" id="SSF57850">
    <property type="entry name" value="RING/U-box"/>
    <property type="match status" value="1"/>
</dbReference>
<keyword evidence="6" id="KW-1185">Reference proteome</keyword>
<dbReference type="Gene3D" id="3.10.310.10">
    <property type="entry name" value="Diaminopimelate Epimerase, Chain A, domain 1"/>
    <property type="match status" value="2"/>
</dbReference>
<dbReference type="PROSITE" id="PS50089">
    <property type="entry name" value="ZF_RING_2"/>
    <property type="match status" value="1"/>
</dbReference>
<dbReference type="InterPro" id="IPR001841">
    <property type="entry name" value="Znf_RING"/>
</dbReference>
<evidence type="ECO:0000256" key="1">
    <source>
        <dbReference type="ARBA" id="ARBA00007673"/>
    </source>
</evidence>
<dbReference type="GO" id="GO:0016853">
    <property type="term" value="F:isomerase activity"/>
    <property type="evidence" value="ECO:0007669"/>
    <property type="project" value="UniProtKB-KW"/>
</dbReference>
<dbReference type="InterPro" id="IPR013083">
    <property type="entry name" value="Znf_RING/FYVE/PHD"/>
</dbReference>
<organism evidence="5 6">
    <name type="scientific">Planoprotostelium fungivorum</name>
    <dbReference type="NCBI Taxonomy" id="1890364"/>
    <lineage>
        <taxon>Eukaryota</taxon>
        <taxon>Amoebozoa</taxon>
        <taxon>Evosea</taxon>
        <taxon>Variosea</taxon>
        <taxon>Cavosteliida</taxon>
        <taxon>Cavosteliaceae</taxon>
        <taxon>Planoprotostelium</taxon>
    </lineage>
</organism>
<evidence type="ECO:0000313" key="6">
    <source>
        <dbReference type="Proteomes" id="UP000241769"/>
    </source>
</evidence>
<dbReference type="OrthoDB" id="3045089at2759"/>
<dbReference type="Proteomes" id="UP000241769">
    <property type="component" value="Unassembled WGS sequence"/>
</dbReference>
<accession>A0A2P6NG48</accession>
<dbReference type="GO" id="GO:0008270">
    <property type="term" value="F:zinc ion binding"/>
    <property type="evidence" value="ECO:0007669"/>
    <property type="project" value="UniProtKB-KW"/>
</dbReference>
<dbReference type="SUPFAM" id="SSF54506">
    <property type="entry name" value="Diaminopimelate epimerase-like"/>
    <property type="match status" value="2"/>
</dbReference>
<proteinExistence type="inferred from homology"/>
<dbReference type="EMBL" id="MDYQ01000093">
    <property type="protein sequence ID" value="PRP82936.1"/>
    <property type="molecule type" value="Genomic_DNA"/>
</dbReference>
<protein>
    <recommendedName>
        <fullName evidence="4">RING-type domain-containing protein</fullName>
    </recommendedName>
</protein>
<dbReference type="SMART" id="SM00184">
    <property type="entry name" value="RING"/>
    <property type="match status" value="1"/>
</dbReference>
<comment type="similarity">
    <text evidence="1">Belongs to the PrpF family.</text>
</comment>
<gene>
    <name evidence="5" type="ORF">PROFUN_06713</name>
</gene>
<dbReference type="AlphaFoldDB" id="A0A2P6NG48"/>